<name>A0ABP4YSQ7_9MICO</name>
<organism evidence="2 3">
    <name type="scientific">Agromyces salentinus</name>
    <dbReference type="NCBI Taxonomy" id="269421"/>
    <lineage>
        <taxon>Bacteria</taxon>
        <taxon>Bacillati</taxon>
        <taxon>Actinomycetota</taxon>
        <taxon>Actinomycetes</taxon>
        <taxon>Micrococcales</taxon>
        <taxon>Microbacteriaceae</taxon>
        <taxon>Agromyces</taxon>
    </lineage>
</organism>
<keyword evidence="3" id="KW-1185">Reference proteome</keyword>
<evidence type="ECO:0000313" key="3">
    <source>
        <dbReference type="Proteomes" id="UP001501746"/>
    </source>
</evidence>
<dbReference type="Proteomes" id="UP001501746">
    <property type="component" value="Unassembled WGS sequence"/>
</dbReference>
<evidence type="ECO:0000313" key="2">
    <source>
        <dbReference type="EMBL" id="GAA1823206.1"/>
    </source>
</evidence>
<gene>
    <name evidence="2" type="ORF">GCM10009750_02130</name>
</gene>
<sequence>MSADAAARLPRRVGVVFVIVIVIPSSLRRARVRRRPLVREEHHLPPEAVLHLIRDG</sequence>
<protein>
    <submittedName>
        <fullName evidence="2">Uncharacterized protein</fullName>
    </submittedName>
</protein>
<comment type="caution">
    <text evidence="2">The sequence shown here is derived from an EMBL/GenBank/DDBJ whole genome shotgun (WGS) entry which is preliminary data.</text>
</comment>
<dbReference type="EMBL" id="BAAANK010000001">
    <property type="protein sequence ID" value="GAA1823206.1"/>
    <property type="molecule type" value="Genomic_DNA"/>
</dbReference>
<keyword evidence="1" id="KW-0812">Transmembrane</keyword>
<keyword evidence="1" id="KW-0472">Membrane</keyword>
<proteinExistence type="predicted"/>
<keyword evidence="1" id="KW-1133">Transmembrane helix</keyword>
<evidence type="ECO:0000256" key="1">
    <source>
        <dbReference type="SAM" id="Phobius"/>
    </source>
</evidence>
<reference evidence="3" key="1">
    <citation type="journal article" date="2019" name="Int. J. Syst. Evol. Microbiol.">
        <title>The Global Catalogue of Microorganisms (GCM) 10K type strain sequencing project: providing services to taxonomists for standard genome sequencing and annotation.</title>
        <authorList>
            <consortium name="The Broad Institute Genomics Platform"/>
            <consortium name="The Broad Institute Genome Sequencing Center for Infectious Disease"/>
            <person name="Wu L."/>
            <person name="Ma J."/>
        </authorList>
    </citation>
    <scope>NUCLEOTIDE SEQUENCE [LARGE SCALE GENOMIC DNA]</scope>
    <source>
        <strain evidence="3">JCM 14323</strain>
    </source>
</reference>
<feature type="transmembrane region" description="Helical" evidence="1">
    <location>
        <begin position="12"/>
        <end position="30"/>
    </location>
</feature>
<accession>A0ABP4YSQ7</accession>